<comment type="caution">
    <text evidence="9">The sequence shown here is derived from an EMBL/GenBank/DDBJ whole genome shotgun (WGS) entry which is preliminary data.</text>
</comment>
<feature type="region of interest" description="Disordered" evidence="5">
    <location>
        <begin position="391"/>
        <end position="481"/>
    </location>
</feature>
<dbReference type="InterPro" id="IPR001895">
    <property type="entry name" value="RASGEF_cat_dom"/>
</dbReference>
<feature type="compositionally biased region" description="Low complexity" evidence="5">
    <location>
        <begin position="650"/>
        <end position="676"/>
    </location>
</feature>
<feature type="compositionally biased region" description="Low complexity" evidence="5">
    <location>
        <begin position="354"/>
        <end position="374"/>
    </location>
</feature>
<feature type="domain" description="Calponin-homology (CH)" evidence="7">
    <location>
        <begin position="127"/>
        <end position="230"/>
    </location>
</feature>
<feature type="compositionally biased region" description="Pro residues" evidence="5">
    <location>
        <begin position="442"/>
        <end position="451"/>
    </location>
</feature>
<dbReference type="InterPro" id="IPR036872">
    <property type="entry name" value="CH_dom_sf"/>
</dbReference>
<evidence type="ECO:0000256" key="5">
    <source>
        <dbReference type="SAM" id="MobiDB-lite"/>
    </source>
</evidence>
<name>A0A8J4PNE3_9MYCE</name>
<feature type="domain" description="N-terminal Ras-GEF" evidence="8">
    <location>
        <begin position="1064"/>
        <end position="1201"/>
    </location>
</feature>
<feature type="region of interest" description="Disordered" evidence="5">
    <location>
        <begin position="494"/>
        <end position="855"/>
    </location>
</feature>
<dbReference type="SMART" id="SM00229">
    <property type="entry name" value="RasGEFN"/>
    <property type="match status" value="1"/>
</dbReference>
<feature type="region of interest" description="Disordered" evidence="5">
    <location>
        <begin position="298"/>
        <end position="330"/>
    </location>
</feature>
<evidence type="ECO:0000259" key="6">
    <source>
        <dbReference type="PROSITE" id="PS50009"/>
    </source>
</evidence>
<organism evidence="9 10">
    <name type="scientific">Polysphondylium violaceum</name>
    <dbReference type="NCBI Taxonomy" id="133409"/>
    <lineage>
        <taxon>Eukaryota</taxon>
        <taxon>Amoebozoa</taxon>
        <taxon>Evosea</taxon>
        <taxon>Eumycetozoa</taxon>
        <taxon>Dictyostelia</taxon>
        <taxon>Dictyosteliales</taxon>
        <taxon>Dictyosteliaceae</taxon>
        <taxon>Polysphondylium</taxon>
    </lineage>
</organism>
<evidence type="ECO:0000313" key="10">
    <source>
        <dbReference type="Proteomes" id="UP000695562"/>
    </source>
</evidence>
<evidence type="ECO:0000256" key="1">
    <source>
        <dbReference type="ARBA" id="ARBA00022658"/>
    </source>
</evidence>
<evidence type="ECO:0008006" key="11">
    <source>
        <dbReference type="Google" id="ProtNLM"/>
    </source>
</evidence>
<feature type="compositionally biased region" description="Polar residues" evidence="5">
    <location>
        <begin position="872"/>
        <end position="904"/>
    </location>
</feature>
<gene>
    <name evidence="9" type="ORF">CYY_008110</name>
</gene>
<dbReference type="GO" id="GO:0005886">
    <property type="term" value="C:plasma membrane"/>
    <property type="evidence" value="ECO:0007669"/>
    <property type="project" value="TreeGrafter"/>
</dbReference>
<keyword evidence="1 3" id="KW-0344">Guanine-nucleotide releasing factor</keyword>
<dbReference type="Gene3D" id="1.20.870.10">
    <property type="entry name" value="Son of sevenless (SoS) protein Chain: S domain 1"/>
    <property type="match status" value="1"/>
</dbReference>
<protein>
    <recommendedName>
        <fullName evidence="11">Ras guanine nucleotide exchange factor</fullName>
    </recommendedName>
</protein>
<feature type="compositionally biased region" description="Pro residues" evidence="5">
    <location>
        <begin position="633"/>
        <end position="649"/>
    </location>
</feature>
<dbReference type="PROSITE" id="PS00720">
    <property type="entry name" value="RASGEF"/>
    <property type="match status" value="1"/>
</dbReference>
<dbReference type="Pfam" id="PF00618">
    <property type="entry name" value="RasGEF_N"/>
    <property type="match status" value="1"/>
</dbReference>
<sequence length="1473" mass="161825">MNINLKKAHSEPNVFCKGLSPPKTAAMTGAEFTRSHAKLIPVSNHRQQEQVFKHSVSPPSCSPFTKTLLSSSPHPHHHLLDSSPVLTTFLSDVQSIVAAPCSPSPPSSSLPKTYLYYNINQTYATNTHTETQIIEWISSLTKIKVSKPILDSFKSGVTLCKLVNSIKPGTIKKINFGTAAFSHRENISSFTKGCEAIGFQEDLSRFQEYILEEKEGLVVGSLYNLMKYSEKITNATGGGASGGGGSIASNAYVNSSSSSSSSSSSAASPQLTSVPASPASIPSPILKPSQYMAKRMAVPNNSNSNTSNNGQPPSIATTSTTTAPTLERKSSAEVVAKPILSALSSSSSQLFINNNSNPNNCNNSNNSNNNNVSSTATANTVSKLNNLQNKSKFFNPKPLATTSTCTNNNNNGDESNSPYSTPTTTTPPAVSPRGKKESPPTTVIPPSPSPPKKSIITTTSTTTTTTTTSTPTKPTNKKNDEEILDILDSIASTTLDTPVTEESTSTFSSCSTTTAQEEIEKEQITATTTEYDNAAVETSYTPSTKPSKPPPPPPRNKNIPLSKQLSSGSMTDDTMNSSSDDIQFEFEQSNSSSNNNNNNSSASTLTQPLSPVSDNEDTMDVIESTPSKTVPISIPPPVSSPPVSAPPVSAPSTTTTTTATSSPTPISHSSSVSAHSLTNLAKNKPAPTMNSNYNTISTSSPTTSNHTNNIINNPSMFSPPSSPSNQTSTSPNNHSQQQQTQSATFKKPRSSTKQKLVGFFGNKKSSSSASTSNLHSLNNNNSGSNGNSSNGGSVNISHHHKQSISAGSLLSQSSSASFKSANGSTNGNNRKIGLSSDDDDHIESNLSQSMGSPINNNTTNYYYNINNGNGNQFLPKNNSSNSLTMSKDSNNNANGHPLNNSGNHFDQDEDDDQLNANSEELVRALSQVEFLFKDRKVLKERINYTYPEQYKSFVLYDEILQAETSPTFLTPQLRSMSAKKQLEYCKMEERRYLTEIFTLKNVQNIVDDNKALQIRVEEMQKMIDILIVEKKASAAKFDEMLAIKEQSDAKKIEEEGIIFSEYKGKVEIKGGKTEKLIERLYNKSIHGFVSEYVDTFLLTYRAFTTSKNVMEMLTKTYNENEPLEEVGQDNERQFQIEQENLARKKIRIRIFNFLKRWIELFFNDFDTDLIQEYTQFIGKSKEQNAASILQRTLDKKLNGRSNIKAFSFGNKSPPVPLVPKLPIVSFNDEVDPIEIARQLTLIDSDLFRAINSKELLSLSWQKSDKEKRSPNLLKMIYRFNEVSNWVTLTIVKETNIKRRAHHLKRFIRLTEELRKLNNFNSIFVVVSALHSASVNRLSKTWGEVSKQQLKQFEEFVTLTSPNSSFASYREELHNANPPCIPYLGVHLSDLTFIEEGNPDKLENGFVNFFKCRMVAEVIKEIQQFQQQPYNLTVIPEISGPLTNHKVATESECFKLSLLAEPREQQSVDVVPKK</sequence>
<feature type="compositionally biased region" description="Low complexity" evidence="5">
    <location>
        <begin position="688"/>
        <end position="742"/>
    </location>
</feature>
<feature type="coiled-coil region" evidence="4">
    <location>
        <begin position="1002"/>
        <end position="1029"/>
    </location>
</feature>
<feature type="compositionally biased region" description="Polar residues" evidence="5">
    <location>
        <begin position="524"/>
        <end position="540"/>
    </location>
</feature>
<dbReference type="GO" id="GO:0005085">
    <property type="term" value="F:guanyl-nucleotide exchange factor activity"/>
    <property type="evidence" value="ECO:0007669"/>
    <property type="project" value="UniProtKB-KW"/>
</dbReference>
<feature type="region of interest" description="Disordered" evidence="5">
    <location>
        <begin position="354"/>
        <end position="375"/>
    </location>
</feature>
<feature type="region of interest" description="Disordered" evidence="5">
    <location>
        <begin position="258"/>
        <end position="285"/>
    </location>
</feature>
<dbReference type="PROSITE" id="PS50021">
    <property type="entry name" value="CH"/>
    <property type="match status" value="1"/>
</dbReference>
<evidence type="ECO:0000256" key="4">
    <source>
        <dbReference type="SAM" id="Coils"/>
    </source>
</evidence>
<dbReference type="InterPro" id="IPR008937">
    <property type="entry name" value="Ras-like_GEF"/>
</dbReference>
<feature type="compositionally biased region" description="Low complexity" evidence="5">
    <location>
        <begin position="500"/>
        <end position="514"/>
    </location>
</feature>
<dbReference type="Gene3D" id="1.10.840.10">
    <property type="entry name" value="Ras guanine-nucleotide exchange factors catalytic domain"/>
    <property type="match status" value="1"/>
</dbReference>
<feature type="compositionally biased region" description="Polar residues" evidence="5">
    <location>
        <begin position="604"/>
        <end position="613"/>
    </location>
</feature>
<keyword evidence="2 4" id="KW-0175">Coiled coil</keyword>
<evidence type="ECO:0000259" key="8">
    <source>
        <dbReference type="PROSITE" id="PS50212"/>
    </source>
</evidence>
<dbReference type="InterPro" id="IPR001715">
    <property type="entry name" value="CH_dom"/>
</dbReference>
<dbReference type="CDD" id="cd06224">
    <property type="entry name" value="REM"/>
    <property type="match status" value="1"/>
</dbReference>
<dbReference type="Pfam" id="PF00307">
    <property type="entry name" value="CH"/>
    <property type="match status" value="1"/>
</dbReference>
<reference evidence="9" key="1">
    <citation type="submission" date="2020-01" db="EMBL/GenBank/DDBJ databases">
        <title>Development of genomics and gene disruption for Polysphondylium violaceum indicates a role for the polyketide synthase stlB in stalk morphogenesis.</title>
        <authorList>
            <person name="Narita B."/>
            <person name="Kawabe Y."/>
            <person name="Kin K."/>
            <person name="Saito T."/>
            <person name="Gibbs R."/>
            <person name="Kuspa A."/>
            <person name="Muzny D."/>
            <person name="Queller D."/>
            <person name="Richards S."/>
            <person name="Strassman J."/>
            <person name="Sucgang R."/>
            <person name="Worley K."/>
            <person name="Schaap P."/>
        </authorList>
    </citation>
    <scope>NUCLEOTIDE SEQUENCE</scope>
    <source>
        <strain evidence="9">QSvi11</strain>
    </source>
</reference>
<dbReference type="InterPro" id="IPR036964">
    <property type="entry name" value="RASGEF_cat_dom_sf"/>
</dbReference>
<dbReference type="SMART" id="SM00033">
    <property type="entry name" value="CH"/>
    <property type="match status" value="1"/>
</dbReference>
<dbReference type="OrthoDB" id="10254377at2759"/>
<evidence type="ECO:0000313" key="9">
    <source>
        <dbReference type="EMBL" id="KAF2070563.1"/>
    </source>
</evidence>
<feature type="compositionally biased region" description="Low complexity" evidence="5">
    <location>
        <begin position="300"/>
        <end position="325"/>
    </location>
</feature>
<evidence type="ECO:0000256" key="2">
    <source>
        <dbReference type="ARBA" id="ARBA00023054"/>
    </source>
</evidence>
<feature type="domain" description="Ras-GEF" evidence="6">
    <location>
        <begin position="1231"/>
        <end position="1462"/>
    </location>
</feature>
<dbReference type="SUPFAM" id="SSF47576">
    <property type="entry name" value="Calponin-homology domain, CH-domain"/>
    <property type="match status" value="1"/>
</dbReference>
<dbReference type="Gene3D" id="1.10.418.10">
    <property type="entry name" value="Calponin-like domain"/>
    <property type="match status" value="1"/>
</dbReference>
<keyword evidence="10" id="KW-1185">Reference proteome</keyword>
<dbReference type="InterPro" id="IPR023578">
    <property type="entry name" value="Ras_GEF_dom_sf"/>
</dbReference>
<feature type="compositionally biased region" description="Low complexity" evidence="5">
    <location>
        <begin position="452"/>
        <end position="474"/>
    </location>
</feature>
<dbReference type="PROSITE" id="PS50009">
    <property type="entry name" value="RASGEF_CAT"/>
    <property type="match status" value="1"/>
</dbReference>
<dbReference type="PROSITE" id="PS50212">
    <property type="entry name" value="RASGEF_NTER"/>
    <property type="match status" value="1"/>
</dbReference>
<accession>A0A8J4PNE3</accession>
<dbReference type="Proteomes" id="UP000695562">
    <property type="component" value="Unassembled WGS sequence"/>
</dbReference>
<dbReference type="InterPro" id="IPR019804">
    <property type="entry name" value="Ras_G-nucl-exch_fac_CS"/>
</dbReference>
<feature type="compositionally biased region" description="Low complexity" evidence="5">
    <location>
        <begin position="401"/>
        <end position="432"/>
    </location>
</feature>
<dbReference type="Pfam" id="PF00617">
    <property type="entry name" value="RasGEF"/>
    <property type="match status" value="1"/>
</dbReference>
<evidence type="ECO:0000259" key="7">
    <source>
        <dbReference type="PROSITE" id="PS50021"/>
    </source>
</evidence>
<dbReference type="PANTHER" id="PTHR23113:SF370">
    <property type="entry name" value="RAS GUANINE NUCLEOTIDE EXCHANGE FACTOR P"/>
    <property type="match status" value="1"/>
</dbReference>
<dbReference type="SUPFAM" id="SSF48366">
    <property type="entry name" value="Ras GEF"/>
    <property type="match status" value="1"/>
</dbReference>
<dbReference type="GO" id="GO:0007265">
    <property type="term" value="P:Ras protein signal transduction"/>
    <property type="evidence" value="ECO:0007669"/>
    <property type="project" value="TreeGrafter"/>
</dbReference>
<feature type="compositionally biased region" description="Polar residues" evidence="5">
    <location>
        <begin position="844"/>
        <end position="853"/>
    </location>
</feature>
<feature type="compositionally biased region" description="Low complexity" evidence="5">
    <location>
        <begin position="761"/>
        <end position="796"/>
    </location>
</feature>
<feature type="region of interest" description="Disordered" evidence="5">
    <location>
        <begin position="872"/>
        <end position="911"/>
    </location>
</feature>
<dbReference type="InterPro" id="IPR000651">
    <property type="entry name" value="Ras-like_Gua-exchang_fac_N"/>
</dbReference>
<proteinExistence type="predicted"/>
<dbReference type="CDD" id="cd00155">
    <property type="entry name" value="RasGEF"/>
    <property type="match status" value="1"/>
</dbReference>
<dbReference type="SMART" id="SM00147">
    <property type="entry name" value="RasGEF"/>
    <property type="match status" value="1"/>
</dbReference>
<dbReference type="PANTHER" id="PTHR23113">
    <property type="entry name" value="GUANINE NUCLEOTIDE EXCHANGE FACTOR"/>
    <property type="match status" value="1"/>
</dbReference>
<dbReference type="EMBL" id="AJWJ01000474">
    <property type="protein sequence ID" value="KAF2070563.1"/>
    <property type="molecule type" value="Genomic_DNA"/>
</dbReference>
<feature type="compositionally biased region" description="Low complexity" evidence="5">
    <location>
        <begin position="803"/>
        <end position="824"/>
    </location>
</feature>
<evidence type="ECO:0000256" key="3">
    <source>
        <dbReference type="PROSITE-ProRule" id="PRU00168"/>
    </source>
</evidence>
<feature type="compositionally biased region" description="Low complexity" evidence="5">
    <location>
        <begin position="589"/>
        <end position="603"/>
    </location>
</feature>
<feature type="compositionally biased region" description="Low complexity" evidence="5">
    <location>
        <begin position="566"/>
        <end position="581"/>
    </location>
</feature>